<evidence type="ECO:0000313" key="1">
    <source>
        <dbReference type="EMBL" id="BCZ18852.1"/>
    </source>
</evidence>
<keyword evidence="2" id="KW-1185">Reference proteome</keyword>
<accession>A0ABN6I7Z2</accession>
<gene>
    <name evidence="1" type="ORF">NHP190012_04940</name>
</gene>
<reference evidence="1 2" key="1">
    <citation type="submission" date="2021-07" db="EMBL/GenBank/DDBJ databases">
        <title>Novel Helicobacter sp. Isolated from a cat.</title>
        <authorList>
            <person name="Rimbara E."/>
            <person name="Suzuki M."/>
        </authorList>
    </citation>
    <scope>NUCLEOTIDE SEQUENCE [LARGE SCALE GENOMIC DNA]</scope>
    <source>
        <strain evidence="2">NHP19-012</strain>
    </source>
</reference>
<name>A0ABN6I7Z2_9HELI</name>
<dbReference type="EMBL" id="AP024819">
    <property type="protein sequence ID" value="BCZ18852.1"/>
    <property type="molecule type" value="Genomic_DNA"/>
</dbReference>
<dbReference type="Proteomes" id="UP000826146">
    <property type="component" value="Chromosome"/>
</dbReference>
<evidence type="ECO:0000313" key="2">
    <source>
        <dbReference type="Proteomes" id="UP000826146"/>
    </source>
</evidence>
<organism evidence="1 2">
    <name type="scientific">Helicobacter gastrofelis</name>
    <dbReference type="NCBI Taxonomy" id="2849642"/>
    <lineage>
        <taxon>Bacteria</taxon>
        <taxon>Pseudomonadati</taxon>
        <taxon>Campylobacterota</taxon>
        <taxon>Epsilonproteobacteria</taxon>
        <taxon>Campylobacterales</taxon>
        <taxon>Helicobacteraceae</taxon>
        <taxon>Helicobacter</taxon>
    </lineage>
</organism>
<sequence>MQEHKIFYDESNHSDYNLSLGSKVTVLGATSLPSSELAPINQVVKDLKHQFNHKKEIKWTKLIQNQMGLETAR</sequence>
<dbReference type="RefSeq" id="WP_221272303.1">
    <property type="nucleotide sequence ID" value="NZ_AP024819.1"/>
</dbReference>
<protein>
    <submittedName>
        <fullName evidence="1">Uncharacterized protein</fullName>
    </submittedName>
</protein>
<proteinExistence type="predicted"/>